<feature type="transmembrane region" description="Helical" evidence="1">
    <location>
        <begin position="180"/>
        <end position="197"/>
    </location>
</feature>
<dbReference type="Pfam" id="PF00892">
    <property type="entry name" value="EamA"/>
    <property type="match status" value="2"/>
</dbReference>
<feature type="transmembrane region" description="Helical" evidence="1">
    <location>
        <begin position="264"/>
        <end position="282"/>
    </location>
</feature>
<accession>A0A1I6PNC0</accession>
<dbReference type="InterPro" id="IPR037185">
    <property type="entry name" value="EmrE-like"/>
</dbReference>
<dbReference type="OrthoDB" id="9150437at2"/>
<protein>
    <submittedName>
        <fullName evidence="3">Permease of the drug/metabolite transporter (DMT) superfamily</fullName>
    </submittedName>
</protein>
<dbReference type="STRING" id="593133.SAMN04488006_1217"/>
<feature type="transmembrane region" description="Helical" evidence="1">
    <location>
        <begin position="209"/>
        <end position="229"/>
    </location>
</feature>
<organism evidence="3 4">
    <name type="scientific">Lutibacter maritimus</name>
    <dbReference type="NCBI Taxonomy" id="593133"/>
    <lineage>
        <taxon>Bacteria</taxon>
        <taxon>Pseudomonadati</taxon>
        <taxon>Bacteroidota</taxon>
        <taxon>Flavobacteriia</taxon>
        <taxon>Flavobacteriales</taxon>
        <taxon>Flavobacteriaceae</taxon>
        <taxon>Lutibacter</taxon>
    </lineage>
</organism>
<feature type="domain" description="EamA" evidence="2">
    <location>
        <begin position="14"/>
        <end position="137"/>
    </location>
</feature>
<feature type="transmembrane region" description="Helical" evidence="1">
    <location>
        <begin position="67"/>
        <end position="87"/>
    </location>
</feature>
<gene>
    <name evidence="3" type="ORF">SAMN04488006_1217</name>
</gene>
<keyword evidence="1" id="KW-0812">Transmembrane</keyword>
<dbReference type="EMBL" id="FOZP01000002">
    <property type="protein sequence ID" value="SFS41717.1"/>
    <property type="molecule type" value="Genomic_DNA"/>
</dbReference>
<dbReference type="PANTHER" id="PTHR22911">
    <property type="entry name" value="ACYL-MALONYL CONDENSING ENZYME-RELATED"/>
    <property type="match status" value="1"/>
</dbReference>
<feature type="domain" description="EamA" evidence="2">
    <location>
        <begin position="149"/>
        <end position="279"/>
    </location>
</feature>
<feature type="transmembrane region" description="Helical" evidence="1">
    <location>
        <begin position="93"/>
        <end position="110"/>
    </location>
</feature>
<keyword evidence="1" id="KW-1133">Transmembrane helix</keyword>
<dbReference type="AlphaFoldDB" id="A0A1I6PNC0"/>
<feature type="transmembrane region" description="Helical" evidence="1">
    <location>
        <begin position="12"/>
        <end position="31"/>
    </location>
</feature>
<feature type="transmembrane region" description="Helical" evidence="1">
    <location>
        <begin position="122"/>
        <end position="138"/>
    </location>
</feature>
<name>A0A1I6PNC0_9FLAO</name>
<evidence type="ECO:0000313" key="3">
    <source>
        <dbReference type="EMBL" id="SFS41717.1"/>
    </source>
</evidence>
<proteinExistence type="predicted"/>
<feature type="transmembrane region" description="Helical" evidence="1">
    <location>
        <begin position="37"/>
        <end position="55"/>
    </location>
</feature>
<keyword evidence="4" id="KW-1185">Reference proteome</keyword>
<dbReference type="InterPro" id="IPR000620">
    <property type="entry name" value="EamA_dom"/>
</dbReference>
<dbReference type="Proteomes" id="UP000199312">
    <property type="component" value="Unassembled WGS sequence"/>
</dbReference>
<feature type="transmembrane region" description="Helical" evidence="1">
    <location>
        <begin position="236"/>
        <end position="258"/>
    </location>
</feature>
<dbReference type="GO" id="GO:0016020">
    <property type="term" value="C:membrane"/>
    <property type="evidence" value="ECO:0007669"/>
    <property type="project" value="InterPro"/>
</dbReference>
<dbReference type="RefSeq" id="WP_090223722.1">
    <property type="nucleotide sequence ID" value="NZ_FOZP01000002.1"/>
</dbReference>
<keyword evidence="1" id="KW-0472">Membrane</keyword>
<evidence type="ECO:0000313" key="4">
    <source>
        <dbReference type="Proteomes" id="UP000199312"/>
    </source>
</evidence>
<sequence length="288" mass="32909">MKNRHLKNLLELNIAVVFISTSGVLGRSISFPPEITIWWRCLFAAIFIGLFCWYKKYDLKINNRKDAFSLFLSGFLLGAHWVTYFYALHLSNVAIGMLSLFTYPVITALLEPVFFKIKLSKYQLFLSFLVLVGIYFLTPEFNFKNSYTKGVLMGLISAVFYALRNIITKRNLSHYNASKVMFYQMLVIIALLFPVLFKDNLHYANINNWGRLLTLALVTTTIGHTLFVNSFKNFKISAVSIMSSMSPIYGILFGMLFLSEIPSLSTFFGGSLILITVIIESIQTKKQK</sequence>
<dbReference type="SUPFAM" id="SSF103481">
    <property type="entry name" value="Multidrug resistance efflux transporter EmrE"/>
    <property type="match status" value="2"/>
</dbReference>
<feature type="transmembrane region" description="Helical" evidence="1">
    <location>
        <begin position="150"/>
        <end position="168"/>
    </location>
</feature>
<evidence type="ECO:0000256" key="1">
    <source>
        <dbReference type="SAM" id="Phobius"/>
    </source>
</evidence>
<reference evidence="4" key="1">
    <citation type="submission" date="2016-10" db="EMBL/GenBank/DDBJ databases">
        <authorList>
            <person name="Varghese N."/>
            <person name="Submissions S."/>
        </authorList>
    </citation>
    <scope>NUCLEOTIDE SEQUENCE [LARGE SCALE GENOMIC DNA]</scope>
    <source>
        <strain evidence="4">DSM 24450</strain>
    </source>
</reference>
<evidence type="ECO:0000259" key="2">
    <source>
        <dbReference type="Pfam" id="PF00892"/>
    </source>
</evidence>